<dbReference type="Pfam" id="PF00642">
    <property type="entry name" value="zf-CCCH"/>
    <property type="match status" value="1"/>
</dbReference>
<evidence type="ECO:0000259" key="8">
    <source>
        <dbReference type="PROSITE" id="PS50828"/>
    </source>
</evidence>
<accession>A0A6G1FT72</accession>
<feature type="compositionally biased region" description="Basic residues" evidence="6">
    <location>
        <begin position="439"/>
        <end position="454"/>
    </location>
</feature>
<evidence type="ECO:0000313" key="9">
    <source>
        <dbReference type="EMBL" id="KAF1808963.1"/>
    </source>
</evidence>
<name>A0A6G1FT72_9PEZI</name>
<evidence type="ECO:0000256" key="1">
    <source>
        <dbReference type="ARBA" id="ARBA00022723"/>
    </source>
</evidence>
<dbReference type="InterPro" id="IPR002625">
    <property type="entry name" value="Smr_dom"/>
</dbReference>
<evidence type="ECO:0000313" key="10">
    <source>
        <dbReference type="Proteomes" id="UP000504638"/>
    </source>
</evidence>
<keyword evidence="2" id="KW-0677">Repeat</keyword>
<reference evidence="9 11" key="1">
    <citation type="submission" date="2020-01" db="EMBL/GenBank/DDBJ databases">
        <authorList>
            <consortium name="DOE Joint Genome Institute"/>
            <person name="Haridas S."/>
            <person name="Albert R."/>
            <person name="Binder M."/>
            <person name="Bloem J."/>
            <person name="Labutti K."/>
            <person name="Salamov A."/>
            <person name="Andreopoulos B."/>
            <person name="Baker S.E."/>
            <person name="Barry K."/>
            <person name="Bills G."/>
            <person name="Bluhm B.H."/>
            <person name="Cannon C."/>
            <person name="Castanera R."/>
            <person name="Culley D.E."/>
            <person name="Daum C."/>
            <person name="Ezra D."/>
            <person name="Gonzalez J.B."/>
            <person name="Henrissat B."/>
            <person name="Kuo A."/>
            <person name="Liang C."/>
            <person name="Lipzen A."/>
            <person name="Lutzoni F."/>
            <person name="Magnuson J."/>
            <person name="Mondo S."/>
            <person name="Nolan M."/>
            <person name="Ohm R."/>
            <person name="Pangilinan J."/>
            <person name="Park H.-J."/>
            <person name="Ramirez L."/>
            <person name="Alfaro M."/>
            <person name="Sun H."/>
            <person name="Tritt A."/>
            <person name="Yoshinaga Y."/>
            <person name="Zwiers L.-H."/>
            <person name="Turgeon B.G."/>
            <person name="Goodwin S.B."/>
            <person name="Spatafora J.W."/>
            <person name="Crous P.W."/>
            <person name="Grigoriev I.V."/>
        </authorList>
    </citation>
    <scope>NUCLEOTIDE SEQUENCE</scope>
    <source>
        <strain evidence="9 11">CBS 781.70</strain>
    </source>
</reference>
<dbReference type="Proteomes" id="UP000504638">
    <property type="component" value="Unplaced"/>
</dbReference>
<dbReference type="SUPFAM" id="SSF90229">
    <property type="entry name" value="CCCH zinc finger"/>
    <property type="match status" value="1"/>
</dbReference>
<reference evidence="11" key="3">
    <citation type="submission" date="2025-04" db="UniProtKB">
        <authorList>
            <consortium name="RefSeq"/>
        </authorList>
    </citation>
    <scope>IDENTIFICATION</scope>
    <source>
        <strain evidence="11">CBS 781.70</strain>
    </source>
</reference>
<feature type="zinc finger region" description="C3H1-type" evidence="5">
    <location>
        <begin position="298"/>
        <end position="320"/>
    </location>
</feature>
<dbReference type="PANTHER" id="PTHR13119:SF12">
    <property type="entry name" value="PROTEIN SUPPRESSOR OF SABLE"/>
    <property type="match status" value="1"/>
</dbReference>
<dbReference type="Gene3D" id="4.10.1000.10">
    <property type="entry name" value="Zinc finger, CCCH-type"/>
    <property type="match status" value="1"/>
</dbReference>
<dbReference type="GO" id="GO:0045892">
    <property type="term" value="P:negative regulation of DNA-templated transcription"/>
    <property type="evidence" value="ECO:0007669"/>
    <property type="project" value="InterPro"/>
</dbReference>
<evidence type="ECO:0000313" key="11">
    <source>
        <dbReference type="RefSeq" id="XP_033530594.1"/>
    </source>
</evidence>
<gene>
    <name evidence="9 11" type="ORF">P152DRAFT_177593</name>
</gene>
<dbReference type="EMBL" id="ML975177">
    <property type="protein sequence ID" value="KAF1808963.1"/>
    <property type="molecule type" value="Genomic_DNA"/>
</dbReference>
<dbReference type="InterPro" id="IPR000571">
    <property type="entry name" value="Znf_CCCH"/>
</dbReference>
<dbReference type="RefSeq" id="XP_033530594.1">
    <property type="nucleotide sequence ID" value="XM_033674154.1"/>
</dbReference>
<keyword evidence="3 5" id="KW-0863">Zinc-finger</keyword>
<sequence>MITDEHYELCLPILLDKKLADDEKSDKLEELLRSQFQISGKALEDAVLDALWRFTSASNGASSPPPSRHTVIRRPSPAPWQAARAPTPLSSSPRLIGPPPGFARAKSSTASPFTSPRPSPRMGLATPHIPHSPSLNAYEFSDSSPAPDIYGDYGSDTVDWLVNEDGTSPPSSYAGEAGGSPFVSDWMGGQMMEMSPYDMIRSILRDERTDEDIERALEGNNYDLSATIMALMGPQVFEQPAILADDKTFLVGKSMSPSVRPSTPAGQQKSSIICKYWLQTGHCARADCRFSHDPSKTVCKYWMSGNCLAADSCLFSHDPSTLVARMTLEGIDGTPPTHVIPPNFHVQDYETFPTLQTGTPEAFPIFQPSMQTFEHIYQSAHSSSSPIPTFNPFANFVPSSSRPQSRPGSRHASRVPTPSIPAVDDNEAFPTLGSIGAKAGKKHHGKRGHGHHGHKENGGPSSLADLVKMSPSPGPAQLRKGARNLSARNLSGMSNAGKESSAAAMAIPPPEHIPWLETGDAVNKAYMKARTEAFKHGGLRNKFLQSASQAWARSDSRAAKALSLRGQNENNLMREAHKHAARILYEERNKNSRSSTREIYVDLHGLHPDEAISYLSRCLRDHDNPLANSGTPRPLYAITGTGHHSKGGKDKVGKAVRAFLTEWRFAWRDFDVPGDHRGMGGVLGVDPTSWDRGLGEWDGGVLKRKDGGGEGRRPESSGGKVRILKAEDAEKR</sequence>
<feature type="compositionally biased region" description="Low complexity" evidence="6">
    <location>
        <begin position="398"/>
        <end position="407"/>
    </location>
</feature>
<evidence type="ECO:0008006" key="12">
    <source>
        <dbReference type="Google" id="ProtNLM"/>
    </source>
</evidence>
<feature type="zinc finger region" description="C3H1-type" evidence="5">
    <location>
        <begin position="268"/>
        <end position="295"/>
    </location>
</feature>
<dbReference type="SMART" id="SM00356">
    <property type="entry name" value="ZnF_C3H1"/>
    <property type="match status" value="2"/>
</dbReference>
<dbReference type="Pfam" id="PF08590">
    <property type="entry name" value="DUF1771"/>
    <property type="match status" value="1"/>
</dbReference>
<keyword evidence="10" id="KW-1185">Reference proteome</keyword>
<feature type="compositionally biased region" description="Basic and acidic residues" evidence="6">
    <location>
        <begin position="701"/>
        <end position="715"/>
    </location>
</feature>
<feature type="compositionally biased region" description="Polar residues" evidence="6">
    <location>
        <begin position="106"/>
        <end position="116"/>
    </location>
</feature>
<evidence type="ECO:0000256" key="5">
    <source>
        <dbReference type="PROSITE-ProRule" id="PRU00723"/>
    </source>
</evidence>
<dbReference type="GO" id="GO:0005634">
    <property type="term" value="C:nucleus"/>
    <property type="evidence" value="ECO:0007669"/>
    <property type="project" value="TreeGrafter"/>
</dbReference>
<dbReference type="PROSITE" id="PS50103">
    <property type="entry name" value="ZF_C3H1"/>
    <property type="match status" value="2"/>
</dbReference>
<dbReference type="InterPro" id="IPR045124">
    <property type="entry name" value="Su(sable)-like"/>
</dbReference>
<evidence type="ECO:0000256" key="4">
    <source>
        <dbReference type="ARBA" id="ARBA00022833"/>
    </source>
</evidence>
<organism evidence="9">
    <name type="scientific">Eremomyces bilateralis CBS 781.70</name>
    <dbReference type="NCBI Taxonomy" id="1392243"/>
    <lineage>
        <taxon>Eukaryota</taxon>
        <taxon>Fungi</taxon>
        <taxon>Dikarya</taxon>
        <taxon>Ascomycota</taxon>
        <taxon>Pezizomycotina</taxon>
        <taxon>Dothideomycetes</taxon>
        <taxon>Dothideomycetes incertae sedis</taxon>
        <taxon>Eremomycetales</taxon>
        <taxon>Eremomycetaceae</taxon>
        <taxon>Eremomyces</taxon>
    </lineage>
</organism>
<dbReference type="OrthoDB" id="3247158at2759"/>
<proteinExistence type="predicted"/>
<dbReference type="SMART" id="SM01162">
    <property type="entry name" value="DUF1771"/>
    <property type="match status" value="1"/>
</dbReference>
<feature type="region of interest" description="Disordered" evidence="6">
    <location>
        <begin position="394"/>
        <end position="479"/>
    </location>
</feature>
<dbReference type="Pfam" id="PF14608">
    <property type="entry name" value="zf-CCCH_2"/>
    <property type="match status" value="1"/>
</dbReference>
<protein>
    <recommendedName>
        <fullName evidence="12">CCCH zinc finger and SMR domain-containing protein</fullName>
    </recommendedName>
</protein>
<dbReference type="SMART" id="SM00463">
    <property type="entry name" value="SMR"/>
    <property type="match status" value="1"/>
</dbReference>
<dbReference type="AlphaFoldDB" id="A0A6G1FT72"/>
<evidence type="ECO:0000256" key="2">
    <source>
        <dbReference type="ARBA" id="ARBA00022737"/>
    </source>
</evidence>
<dbReference type="InterPro" id="IPR036063">
    <property type="entry name" value="Smr_dom_sf"/>
</dbReference>
<dbReference type="InterPro" id="IPR036855">
    <property type="entry name" value="Znf_CCCH_sf"/>
</dbReference>
<dbReference type="GO" id="GO:0008270">
    <property type="term" value="F:zinc ion binding"/>
    <property type="evidence" value="ECO:0007669"/>
    <property type="project" value="UniProtKB-KW"/>
</dbReference>
<dbReference type="Gene3D" id="3.30.1370.110">
    <property type="match status" value="1"/>
</dbReference>
<evidence type="ECO:0000256" key="6">
    <source>
        <dbReference type="SAM" id="MobiDB-lite"/>
    </source>
</evidence>
<dbReference type="GO" id="GO:0003723">
    <property type="term" value="F:RNA binding"/>
    <property type="evidence" value="ECO:0007669"/>
    <property type="project" value="InterPro"/>
</dbReference>
<feature type="domain" description="C3H1-type" evidence="7">
    <location>
        <begin position="298"/>
        <end position="320"/>
    </location>
</feature>
<feature type="domain" description="C3H1-type" evidence="7">
    <location>
        <begin position="268"/>
        <end position="295"/>
    </location>
</feature>
<feature type="domain" description="Smr" evidence="8">
    <location>
        <begin position="601"/>
        <end position="688"/>
    </location>
</feature>
<keyword evidence="4 5" id="KW-0862">Zinc</keyword>
<evidence type="ECO:0000259" key="7">
    <source>
        <dbReference type="PROSITE" id="PS50103"/>
    </source>
</evidence>
<feature type="region of interest" description="Disordered" evidence="6">
    <location>
        <begin position="696"/>
        <end position="732"/>
    </location>
</feature>
<keyword evidence="1 5" id="KW-0479">Metal-binding</keyword>
<evidence type="ECO:0000256" key="3">
    <source>
        <dbReference type="ARBA" id="ARBA00022771"/>
    </source>
</evidence>
<reference evidence="11" key="2">
    <citation type="submission" date="2020-04" db="EMBL/GenBank/DDBJ databases">
        <authorList>
            <consortium name="NCBI Genome Project"/>
        </authorList>
    </citation>
    <scope>NUCLEOTIDE SEQUENCE</scope>
    <source>
        <strain evidence="11">CBS 781.70</strain>
    </source>
</reference>
<dbReference type="InterPro" id="IPR013899">
    <property type="entry name" value="DUF1771"/>
</dbReference>
<dbReference type="GeneID" id="54414724"/>
<dbReference type="PANTHER" id="PTHR13119">
    <property type="entry name" value="ZINC FINGER CCCH DOMAIN-CONTAINING PROTEI"/>
    <property type="match status" value="1"/>
</dbReference>
<dbReference type="SUPFAM" id="SSF160443">
    <property type="entry name" value="SMR domain-like"/>
    <property type="match status" value="1"/>
</dbReference>
<feature type="region of interest" description="Disordered" evidence="6">
    <location>
        <begin position="57"/>
        <end position="136"/>
    </location>
</feature>
<dbReference type="PROSITE" id="PS50828">
    <property type="entry name" value="SMR"/>
    <property type="match status" value="1"/>
</dbReference>